<evidence type="ECO:0000313" key="1">
    <source>
        <dbReference type="EMBL" id="GFQ93954.1"/>
    </source>
</evidence>
<evidence type="ECO:0000313" key="2">
    <source>
        <dbReference type="Proteomes" id="UP000887116"/>
    </source>
</evidence>
<dbReference type="EMBL" id="BMAO01024231">
    <property type="protein sequence ID" value="GFQ93954.1"/>
    <property type="molecule type" value="Genomic_DNA"/>
</dbReference>
<accession>A0A8X6HWA1</accession>
<name>A0A8X6HWA1_TRICU</name>
<protein>
    <submittedName>
        <fullName evidence="1">Uncharacterized protein</fullName>
    </submittedName>
</protein>
<dbReference type="AlphaFoldDB" id="A0A8X6HWA1"/>
<gene>
    <name evidence="1" type="ORF">TNCT_306081</name>
</gene>
<comment type="caution">
    <text evidence="1">The sequence shown here is derived from an EMBL/GenBank/DDBJ whole genome shotgun (WGS) entry which is preliminary data.</text>
</comment>
<organism evidence="1 2">
    <name type="scientific">Trichonephila clavata</name>
    <name type="common">Joro spider</name>
    <name type="synonym">Nephila clavata</name>
    <dbReference type="NCBI Taxonomy" id="2740835"/>
    <lineage>
        <taxon>Eukaryota</taxon>
        <taxon>Metazoa</taxon>
        <taxon>Ecdysozoa</taxon>
        <taxon>Arthropoda</taxon>
        <taxon>Chelicerata</taxon>
        <taxon>Arachnida</taxon>
        <taxon>Araneae</taxon>
        <taxon>Araneomorphae</taxon>
        <taxon>Entelegynae</taxon>
        <taxon>Araneoidea</taxon>
        <taxon>Nephilidae</taxon>
        <taxon>Trichonephila</taxon>
    </lineage>
</organism>
<proteinExistence type="predicted"/>
<feature type="non-terminal residue" evidence="1">
    <location>
        <position position="1"/>
    </location>
</feature>
<keyword evidence="2" id="KW-1185">Reference proteome</keyword>
<dbReference type="Proteomes" id="UP000887116">
    <property type="component" value="Unassembled WGS sequence"/>
</dbReference>
<reference evidence="1" key="1">
    <citation type="submission" date="2020-07" db="EMBL/GenBank/DDBJ databases">
        <title>Multicomponent nature underlies the extraordinary mechanical properties of spider dragline silk.</title>
        <authorList>
            <person name="Kono N."/>
            <person name="Nakamura H."/>
            <person name="Mori M."/>
            <person name="Yoshida Y."/>
            <person name="Ohtoshi R."/>
            <person name="Malay A.D."/>
            <person name="Moran D.A.P."/>
            <person name="Tomita M."/>
            <person name="Numata K."/>
            <person name="Arakawa K."/>
        </authorList>
    </citation>
    <scope>NUCLEOTIDE SEQUENCE</scope>
</reference>
<sequence length="198" mass="22085">AISALNGCGNMCCGLDLKRKAVPSNRVKVIHFRLRWFQAFGGSVAQLGSLGSIYVQFQDANSNVHLGNGVGRDSCFGCEWSSVQIEKSHQPPSSCRLDGLLFVSLQPGQHLVPASFRGSIKHQWLLNVSHYPSSNPPSQFVVLGGRLNNQWAVVILSSQNVKYESIRIFGQLFRRWGASQLYRIFLDQFRSRNYLGSI</sequence>